<dbReference type="InterPro" id="IPR044810">
    <property type="entry name" value="WRKY_plant"/>
</dbReference>
<dbReference type="Gene3D" id="2.20.25.80">
    <property type="entry name" value="WRKY domain"/>
    <property type="match status" value="2"/>
</dbReference>
<dbReference type="PANTHER" id="PTHR31221">
    <property type="entry name" value="WRKY TRANSCRIPTION FACTOR PROTEIN 1-RELATED"/>
    <property type="match status" value="1"/>
</dbReference>
<proteinExistence type="inferred from homology"/>
<dbReference type="FunFam" id="2.20.25.80:FF:000006">
    <property type="entry name" value="WRKY transcription factor"/>
    <property type="match status" value="1"/>
</dbReference>
<keyword evidence="3" id="KW-0677">Repeat</keyword>
<keyword evidence="2" id="KW-0479">Metal-binding</keyword>
<evidence type="ECO:0000256" key="5">
    <source>
        <dbReference type="ARBA" id="ARBA00023015"/>
    </source>
</evidence>
<feature type="compositionally biased region" description="Polar residues" evidence="10">
    <location>
        <begin position="316"/>
        <end position="332"/>
    </location>
</feature>
<gene>
    <name evidence="12" type="ORF">HRI_004805200</name>
</gene>
<evidence type="ECO:0000256" key="3">
    <source>
        <dbReference type="ARBA" id="ARBA00022737"/>
    </source>
</evidence>
<comment type="similarity">
    <text evidence="9">Belongs to the WRKY group I family.</text>
</comment>
<dbReference type="InterPro" id="IPR003657">
    <property type="entry name" value="WRKY_dom"/>
</dbReference>
<evidence type="ECO:0000256" key="2">
    <source>
        <dbReference type="ARBA" id="ARBA00022723"/>
    </source>
</evidence>
<dbReference type="Pfam" id="PF03106">
    <property type="entry name" value="WRKY"/>
    <property type="match status" value="2"/>
</dbReference>
<dbReference type="PROSITE" id="PS50811">
    <property type="entry name" value="WRKY"/>
    <property type="match status" value="2"/>
</dbReference>
<keyword evidence="5" id="KW-0805">Transcription regulation</keyword>
<name>A0A9W7JB77_HIBTR</name>
<feature type="region of interest" description="Disordered" evidence="10">
    <location>
        <begin position="353"/>
        <end position="431"/>
    </location>
</feature>
<dbReference type="SMART" id="SM00774">
    <property type="entry name" value="WRKY"/>
    <property type="match status" value="2"/>
</dbReference>
<feature type="region of interest" description="Disordered" evidence="10">
    <location>
        <begin position="302"/>
        <end position="334"/>
    </location>
</feature>
<evidence type="ECO:0000259" key="11">
    <source>
        <dbReference type="PROSITE" id="PS50811"/>
    </source>
</evidence>
<protein>
    <recommendedName>
        <fullName evidence="11">WRKY domain-containing protein</fullName>
    </recommendedName>
</protein>
<organism evidence="12 13">
    <name type="scientific">Hibiscus trionum</name>
    <name type="common">Flower of an hour</name>
    <dbReference type="NCBI Taxonomy" id="183268"/>
    <lineage>
        <taxon>Eukaryota</taxon>
        <taxon>Viridiplantae</taxon>
        <taxon>Streptophyta</taxon>
        <taxon>Embryophyta</taxon>
        <taxon>Tracheophyta</taxon>
        <taxon>Spermatophyta</taxon>
        <taxon>Magnoliopsida</taxon>
        <taxon>eudicotyledons</taxon>
        <taxon>Gunneridae</taxon>
        <taxon>Pentapetalae</taxon>
        <taxon>rosids</taxon>
        <taxon>malvids</taxon>
        <taxon>Malvales</taxon>
        <taxon>Malvaceae</taxon>
        <taxon>Malvoideae</taxon>
        <taxon>Hibiscus</taxon>
    </lineage>
</organism>
<reference evidence="12" key="1">
    <citation type="submission" date="2023-05" db="EMBL/GenBank/DDBJ databases">
        <title>Genome and transcriptome analyses reveal genes involved in the formation of fine ridges on petal epidermal cells in Hibiscus trionum.</title>
        <authorList>
            <person name="Koshimizu S."/>
            <person name="Masuda S."/>
            <person name="Ishii T."/>
            <person name="Shirasu K."/>
            <person name="Hoshino A."/>
            <person name="Arita M."/>
        </authorList>
    </citation>
    <scope>NUCLEOTIDE SEQUENCE</scope>
    <source>
        <strain evidence="12">Hamamatsu line</strain>
    </source>
</reference>
<evidence type="ECO:0000256" key="9">
    <source>
        <dbReference type="ARBA" id="ARBA00061157"/>
    </source>
</evidence>
<evidence type="ECO:0000256" key="10">
    <source>
        <dbReference type="SAM" id="MobiDB-lite"/>
    </source>
</evidence>
<dbReference type="InterPro" id="IPR036576">
    <property type="entry name" value="WRKY_dom_sf"/>
</dbReference>
<dbReference type="SUPFAM" id="SSF118290">
    <property type="entry name" value="WRKY DNA-binding domain"/>
    <property type="match status" value="2"/>
</dbReference>
<keyword evidence="7" id="KW-0804">Transcription</keyword>
<dbReference type="GO" id="GO:0003700">
    <property type="term" value="F:DNA-binding transcription factor activity"/>
    <property type="evidence" value="ECO:0007669"/>
    <property type="project" value="InterPro"/>
</dbReference>
<feature type="compositionally biased region" description="Basic and acidic residues" evidence="10">
    <location>
        <begin position="1"/>
        <end position="15"/>
    </location>
</feature>
<feature type="region of interest" description="Disordered" evidence="10">
    <location>
        <begin position="225"/>
        <end position="253"/>
    </location>
</feature>
<dbReference type="EMBL" id="BSYR01000061">
    <property type="protein sequence ID" value="GMJ11360.1"/>
    <property type="molecule type" value="Genomic_DNA"/>
</dbReference>
<evidence type="ECO:0000256" key="7">
    <source>
        <dbReference type="ARBA" id="ARBA00023163"/>
    </source>
</evidence>
<dbReference type="PANTHER" id="PTHR31221:SF126">
    <property type="entry name" value="WRKY DOMAIN-CONTAINING PROTEIN"/>
    <property type="match status" value="1"/>
</dbReference>
<keyword evidence="13" id="KW-1185">Reference proteome</keyword>
<feature type="domain" description="WRKY" evidence="11">
    <location>
        <begin position="245"/>
        <end position="309"/>
    </location>
</feature>
<dbReference type="OrthoDB" id="2021103at2759"/>
<evidence type="ECO:0000313" key="13">
    <source>
        <dbReference type="Proteomes" id="UP001165190"/>
    </source>
</evidence>
<dbReference type="GO" id="GO:0005634">
    <property type="term" value="C:nucleus"/>
    <property type="evidence" value="ECO:0007669"/>
    <property type="project" value="UniProtKB-SubCell"/>
</dbReference>
<evidence type="ECO:0000256" key="1">
    <source>
        <dbReference type="ARBA" id="ARBA00004123"/>
    </source>
</evidence>
<evidence type="ECO:0000256" key="8">
    <source>
        <dbReference type="ARBA" id="ARBA00023242"/>
    </source>
</evidence>
<feature type="domain" description="WRKY" evidence="11">
    <location>
        <begin position="447"/>
        <end position="512"/>
    </location>
</feature>
<evidence type="ECO:0000256" key="4">
    <source>
        <dbReference type="ARBA" id="ARBA00022833"/>
    </source>
</evidence>
<keyword evidence="4" id="KW-0862">Zinc</keyword>
<dbReference type="AlphaFoldDB" id="A0A9W7JB77"/>
<dbReference type="GO" id="GO:0046872">
    <property type="term" value="F:metal ion binding"/>
    <property type="evidence" value="ECO:0007669"/>
    <property type="project" value="UniProtKB-KW"/>
</dbReference>
<feature type="region of interest" description="Disordered" evidence="10">
    <location>
        <begin position="1"/>
        <end position="20"/>
    </location>
</feature>
<comment type="caution">
    <text evidence="12">The sequence shown here is derived from an EMBL/GenBank/DDBJ whole genome shotgun (WGS) entry which is preliminary data.</text>
</comment>
<dbReference type="FunFam" id="2.20.25.80:FF:000003">
    <property type="entry name" value="WRKY transcription factor 57"/>
    <property type="match status" value="1"/>
</dbReference>
<dbReference type="Proteomes" id="UP001165190">
    <property type="component" value="Unassembled WGS sequence"/>
</dbReference>
<comment type="subcellular location">
    <subcellularLocation>
        <location evidence="1">Nucleus</location>
    </subcellularLocation>
</comment>
<sequence>MDHNVTVDHGYRGEGDGGGGRADVSIAERRAATCGFKAEKISTARFRASTSPLASPSVRSPYLTIPPGISPSALLDSPIMLPNAQASPTTGTFPLPLLNQDGQVSRVSNRDRDRGSNVAPSFTFKPQNMDFQPSFSSVEDQVSSYFDVVQKAEASYQPLVHLDTPLDFEFPAEFSKEATSTSFAADSVTEVKVLNNIVNDNVNLGFHRSELAGAQMSMQKVPFKGQDVGTNPSEGDPKGTNTATGTTRTSEDGYNWRKYGQKQVKGSEYPRSYYKCTHPNCPVKKKVERSLDGQITEIVYKGAHNHSKPQPCRPSLGSSLSYNEMSESTEGSGTCVKVQKDIKLASDLRADGLERTSSTSVVTDHSDPLSTAQGKSVGAFESADTPEFSSTLASHGDDNDDRATQGSISLCCDATNDDESESKRRKTEMNVASGDLREPRVVVQIESDVEILDDGYRWRKYGQKVVKGNPNPRSYYKCTSPGCPVRKHVERASHDLKFVLTTYDGKHNHGVPAARSSSHVNSSGCNLAPTVSNTKATPIQDIAPPFSQNAEFKTEYMRPSFLGDFNNEMKLGTSLASVYQMKFPSLRKATSYGSFGLNPNCITTHSSGSIASSVPKFPIPMPLNLPTSANLSLAGFDINNVGKPTGLIQSFLPGQQFKDNATGFHGIKQELKDDNQYDPCLSTVDHESTTLSSSSIYQPAVGNFPS</sequence>
<dbReference type="GO" id="GO:0043565">
    <property type="term" value="F:sequence-specific DNA binding"/>
    <property type="evidence" value="ECO:0007669"/>
    <property type="project" value="InterPro"/>
</dbReference>
<keyword evidence="8" id="KW-0539">Nucleus</keyword>
<accession>A0A9W7JB77</accession>
<evidence type="ECO:0000256" key="6">
    <source>
        <dbReference type="ARBA" id="ARBA00023125"/>
    </source>
</evidence>
<evidence type="ECO:0000313" key="12">
    <source>
        <dbReference type="EMBL" id="GMJ11360.1"/>
    </source>
</evidence>
<keyword evidence="6" id="KW-0238">DNA-binding</keyword>